<dbReference type="EMBL" id="CP048113">
    <property type="protein sequence ID" value="QHS61379.1"/>
    <property type="molecule type" value="Genomic_DNA"/>
</dbReference>
<keyword evidence="1" id="KW-0472">Membrane</keyword>
<dbReference type="KEGG" id="chih:GWR21_17770"/>
<proteinExistence type="predicted"/>
<dbReference type="RefSeq" id="WP_162333050.1">
    <property type="nucleotide sequence ID" value="NZ_CP048113.1"/>
</dbReference>
<reference evidence="2 3" key="1">
    <citation type="submission" date="2020-01" db="EMBL/GenBank/DDBJ databases">
        <title>Complete genome sequence of Chitinophaga sp. H33E-04 isolated from quinoa roots.</title>
        <authorList>
            <person name="Weon H.-Y."/>
            <person name="Lee S.A."/>
        </authorList>
    </citation>
    <scope>NUCLEOTIDE SEQUENCE [LARGE SCALE GENOMIC DNA]</scope>
    <source>
        <strain evidence="2 3">H33E-04</strain>
    </source>
</reference>
<keyword evidence="3" id="KW-1185">Reference proteome</keyword>
<dbReference type="Proteomes" id="UP000476411">
    <property type="component" value="Chromosome"/>
</dbReference>
<evidence type="ECO:0000313" key="3">
    <source>
        <dbReference type="Proteomes" id="UP000476411"/>
    </source>
</evidence>
<name>A0A6B9ZHY9_9BACT</name>
<organism evidence="2 3">
    <name type="scientific">Chitinophaga agri</name>
    <dbReference type="NCBI Taxonomy" id="2703787"/>
    <lineage>
        <taxon>Bacteria</taxon>
        <taxon>Pseudomonadati</taxon>
        <taxon>Bacteroidota</taxon>
        <taxon>Chitinophagia</taxon>
        <taxon>Chitinophagales</taxon>
        <taxon>Chitinophagaceae</taxon>
        <taxon>Chitinophaga</taxon>
    </lineage>
</organism>
<evidence type="ECO:0000256" key="1">
    <source>
        <dbReference type="SAM" id="Phobius"/>
    </source>
</evidence>
<gene>
    <name evidence="2" type="ORF">GWR21_17770</name>
</gene>
<evidence type="ECO:0000313" key="2">
    <source>
        <dbReference type="EMBL" id="QHS61379.1"/>
    </source>
</evidence>
<keyword evidence="1" id="KW-0812">Transmembrane</keyword>
<feature type="transmembrane region" description="Helical" evidence="1">
    <location>
        <begin position="6"/>
        <end position="28"/>
    </location>
</feature>
<accession>A0A6B9ZHY9</accession>
<sequence length="57" mass="6706">MESEYVYYALIVTGIAFFISVFIARWVFRIDDIVSNLEKINQKLDADSQRLIKDMES</sequence>
<keyword evidence="1" id="KW-1133">Transmembrane helix</keyword>
<dbReference type="AlphaFoldDB" id="A0A6B9ZHY9"/>
<protein>
    <submittedName>
        <fullName evidence="2">Uncharacterized protein</fullName>
    </submittedName>
</protein>